<proteinExistence type="inferred from homology"/>
<reference evidence="7" key="2">
    <citation type="submission" date="2010-07" db="EMBL/GenBank/DDBJ databases">
        <authorList>
            <consortium name="The Broad Institute Genome Sequencing Platform"/>
            <consortium name="Broad Institute Genome Sequencing Center for Infectious Disease"/>
            <person name="Ma L.-J."/>
            <person name="Dead R."/>
            <person name="Young S."/>
            <person name="Zeng Q."/>
            <person name="Koehrsen M."/>
            <person name="Alvarado L."/>
            <person name="Berlin A."/>
            <person name="Chapman S.B."/>
            <person name="Chen Z."/>
            <person name="Freedman E."/>
            <person name="Gellesch M."/>
            <person name="Goldberg J."/>
            <person name="Griggs A."/>
            <person name="Gujja S."/>
            <person name="Heilman E.R."/>
            <person name="Heiman D."/>
            <person name="Hepburn T."/>
            <person name="Howarth C."/>
            <person name="Jen D."/>
            <person name="Larson L."/>
            <person name="Mehta T."/>
            <person name="Neiman D."/>
            <person name="Pearson M."/>
            <person name="Roberts A."/>
            <person name="Saif S."/>
            <person name="Shea T."/>
            <person name="Shenoy N."/>
            <person name="Sisk P."/>
            <person name="Stolte C."/>
            <person name="Sykes S."/>
            <person name="Walk T."/>
            <person name="White J."/>
            <person name="Yandava C."/>
            <person name="Haas B."/>
            <person name="Nusbaum C."/>
            <person name="Birren B."/>
        </authorList>
    </citation>
    <scope>NUCLEOTIDE SEQUENCE</scope>
    <source>
        <strain evidence="7">R3-111a-1</strain>
    </source>
</reference>
<dbReference type="AlphaFoldDB" id="J3PC90"/>
<dbReference type="InterPro" id="IPR009311">
    <property type="entry name" value="IFI6/IFI27-like"/>
</dbReference>
<comment type="subcellular location">
    <subcellularLocation>
        <location evidence="1">Membrane</location>
        <topology evidence="1">Multi-pass membrane protein</topology>
    </subcellularLocation>
</comment>
<organism evidence="7">
    <name type="scientific">Gaeumannomyces tritici (strain R3-111a-1)</name>
    <name type="common">Wheat and barley take-all root rot fungus</name>
    <name type="synonym">Gaeumannomyces graminis var. tritici</name>
    <dbReference type="NCBI Taxonomy" id="644352"/>
    <lineage>
        <taxon>Eukaryota</taxon>
        <taxon>Fungi</taxon>
        <taxon>Dikarya</taxon>
        <taxon>Ascomycota</taxon>
        <taxon>Pezizomycotina</taxon>
        <taxon>Sordariomycetes</taxon>
        <taxon>Sordariomycetidae</taxon>
        <taxon>Magnaporthales</taxon>
        <taxon>Magnaporthaceae</taxon>
        <taxon>Gaeumannomyces</taxon>
    </lineage>
</organism>
<evidence type="ECO:0000256" key="1">
    <source>
        <dbReference type="ARBA" id="ARBA00004141"/>
    </source>
</evidence>
<evidence type="ECO:0000256" key="2">
    <source>
        <dbReference type="ARBA" id="ARBA00007262"/>
    </source>
</evidence>
<feature type="region of interest" description="Disordered" evidence="6">
    <location>
        <begin position="40"/>
        <end position="61"/>
    </location>
</feature>
<dbReference type="eggNOG" id="ENOG502SCCP">
    <property type="taxonomic scope" value="Eukaryota"/>
</dbReference>
<reference evidence="7" key="3">
    <citation type="submission" date="2010-09" db="EMBL/GenBank/DDBJ databases">
        <title>Annotation of Gaeumannomyces graminis var. tritici R3-111a-1.</title>
        <authorList>
            <consortium name="The Broad Institute Genome Sequencing Platform"/>
            <person name="Ma L.-J."/>
            <person name="Dead R."/>
            <person name="Young S.K."/>
            <person name="Zeng Q."/>
            <person name="Gargeya S."/>
            <person name="Fitzgerald M."/>
            <person name="Haas B."/>
            <person name="Abouelleil A."/>
            <person name="Alvarado L."/>
            <person name="Arachchi H.M."/>
            <person name="Berlin A."/>
            <person name="Brown A."/>
            <person name="Chapman S.B."/>
            <person name="Chen Z."/>
            <person name="Dunbar C."/>
            <person name="Freedman E."/>
            <person name="Gearin G."/>
            <person name="Gellesch M."/>
            <person name="Goldberg J."/>
            <person name="Griggs A."/>
            <person name="Gujja S."/>
            <person name="Heiman D."/>
            <person name="Howarth C."/>
            <person name="Larson L."/>
            <person name="Lui A."/>
            <person name="MacDonald P.J.P."/>
            <person name="Mehta T."/>
            <person name="Montmayeur A."/>
            <person name="Murphy C."/>
            <person name="Neiman D."/>
            <person name="Pearson M."/>
            <person name="Priest M."/>
            <person name="Roberts A."/>
            <person name="Saif S."/>
            <person name="Shea T."/>
            <person name="Shenoy N."/>
            <person name="Sisk P."/>
            <person name="Stolte C."/>
            <person name="Sykes S."/>
            <person name="Yandava C."/>
            <person name="Wortman J."/>
            <person name="Nusbaum C."/>
            <person name="Birren B."/>
        </authorList>
    </citation>
    <scope>NUCLEOTIDE SEQUENCE</scope>
    <source>
        <strain evidence="7">R3-111a-1</strain>
    </source>
</reference>
<evidence type="ECO:0000256" key="5">
    <source>
        <dbReference type="ARBA" id="ARBA00023136"/>
    </source>
</evidence>
<dbReference type="InterPro" id="IPR038213">
    <property type="entry name" value="IFI6/IFI27-like_sf"/>
</dbReference>
<keyword evidence="9" id="KW-1185">Reference proteome</keyword>
<reference evidence="9" key="1">
    <citation type="submission" date="2010-07" db="EMBL/GenBank/DDBJ databases">
        <title>The genome sequence of Gaeumannomyces graminis var. tritici strain R3-111a-1.</title>
        <authorList>
            <consortium name="The Broad Institute Genome Sequencing Platform"/>
            <person name="Ma L.-J."/>
            <person name="Dead R."/>
            <person name="Young S."/>
            <person name="Zeng Q."/>
            <person name="Koehrsen M."/>
            <person name="Alvarado L."/>
            <person name="Berlin A."/>
            <person name="Chapman S.B."/>
            <person name="Chen Z."/>
            <person name="Freedman E."/>
            <person name="Gellesch M."/>
            <person name="Goldberg J."/>
            <person name="Griggs A."/>
            <person name="Gujja S."/>
            <person name="Heilman E.R."/>
            <person name="Heiman D."/>
            <person name="Hepburn T."/>
            <person name="Howarth C."/>
            <person name="Jen D."/>
            <person name="Larson L."/>
            <person name="Mehta T."/>
            <person name="Neiman D."/>
            <person name="Pearson M."/>
            <person name="Roberts A."/>
            <person name="Saif S."/>
            <person name="Shea T."/>
            <person name="Shenoy N."/>
            <person name="Sisk P."/>
            <person name="Stolte C."/>
            <person name="Sykes S."/>
            <person name="Walk T."/>
            <person name="White J."/>
            <person name="Yandava C."/>
            <person name="Haas B."/>
            <person name="Nusbaum C."/>
            <person name="Birren B."/>
        </authorList>
    </citation>
    <scope>NUCLEOTIDE SEQUENCE [LARGE SCALE GENOMIC DNA]</scope>
    <source>
        <strain evidence="9">R3-111a-1</strain>
    </source>
</reference>
<keyword evidence="3" id="KW-0812">Transmembrane</keyword>
<dbReference type="VEuPathDB" id="FungiDB:GGTG_11113"/>
<dbReference type="HOGENOM" id="CLU_1468237_0_0_1"/>
<keyword evidence="5" id="KW-0472">Membrane</keyword>
<dbReference type="GO" id="GO:0016020">
    <property type="term" value="C:membrane"/>
    <property type="evidence" value="ECO:0007669"/>
    <property type="project" value="UniProtKB-SubCell"/>
</dbReference>
<reference evidence="8" key="5">
    <citation type="submission" date="2018-04" db="UniProtKB">
        <authorList>
            <consortium name="EnsemblFungi"/>
        </authorList>
    </citation>
    <scope>IDENTIFICATION</scope>
    <source>
        <strain evidence="8">R3-111a-1</strain>
    </source>
</reference>
<accession>J3PC90</accession>
<dbReference type="EnsemblFungi" id="EJT71860">
    <property type="protein sequence ID" value="EJT71860"/>
    <property type="gene ID" value="GGTG_11113"/>
</dbReference>
<reference evidence="8" key="4">
    <citation type="journal article" date="2015" name="G3 (Bethesda)">
        <title>Genome sequences of three phytopathogenic species of the Magnaporthaceae family of fungi.</title>
        <authorList>
            <person name="Okagaki L.H."/>
            <person name="Nunes C.C."/>
            <person name="Sailsbery J."/>
            <person name="Clay B."/>
            <person name="Brown D."/>
            <person name="John T."/>
            <person name="Oh Y."/>
            <person name="Young N."/>
            <person name="Fitzgerald M."/>
            <person name="Haas B.J."/>
            <person name="Zeng Q."/>
            <person name="Young S."/>
            <person name="Adiconis X."/>
            <person name="Fan L."/>
            <person name="Levin J.Z."/>
            <person name="Mitchell T.K."/>
            <person name="Okubara P.A."/>
            <person name="Farman M.L."/>
            <person name="Kohn L.M."/>
            <person name="Birren B."/>
            <person name="Ma L.-J."/>
            <person name="Dean R.A."/>
        </authorList>
    </citation>
    <scope>NUCLEOTIDE SEQUENCE</scope>
    <source>
        <strain evidence="8">R3-111a-1</strain>
    </source>
</reference>
<keyword evidence="4" id="KW-1133">Transmembrane helix</keyword>
<sequence>MEFSFDWFKHVASILSLSKSPAQRLPMGLRLSMGLRPNNETGLKLGPASPQTRKKKNSKKLEPSAMADFLNKAGAWIMANPKTSVAVGSGLTVVAAPVVVMAPVVGPILGAVGFGSSGIIAGSFAATAQAAVGNVVGGSLLAGLTSAGMGGYGAAAMSGAVQAAGGATAAGAAIKKGAEWLWSK</sequence>
<name>J3PC90_GAET3</name>
<dbReference type="EMBL" id="GL385400">
    <property type="protein sequence ID" value="EJT71860.1"/>
    <property type="molecule type" value="Genomic_DNA"/>
</dbReference>
<dbReference type="PANTHER" id="PTHR16932:SF18">
    <property type="entry name" value="INTERFERON, ALPHA-INDUCIBLE PROTEIN 27-LIKE 2"/>
    <property type="match status" value="1"/>
</dbReference>
<dbReference type="RefSeq" id="XP_009227257.1">
    <property type="nucleotide sequence ID" value="XM_009228993.1"/>
</dbReference>
<evidence type="ECO:0000313" key="8">
    <source>
        <dbReference type="EnsemblFungi" id="EJT71860"/>
    </source>
</evidence>
<protein>
    <submittedName>
        <fullName evidence="7 8">Uncharacterized protein</fullName>
    </submittedName>
</protein>
<comment type="similarity">
    <text evidence="2">Belongs to the IFI6/IFI27 family.</text>
</comment>
<dbReference type="GeneID" id="20351571"/>
<evidence type="ECO:0000256" key="6">
    <source>
        <dbReference type="SAM" id="MobiDB-lite"/>
    </source>
</evidence>
<evidence type="ECO:0000256" key="3">
    <source>
        <dbReference type="ARBA" id="ARBA00022692"/>
    </source>
</evidence>
<dbReference type="PANTHER" id="PTHR16932">
    <property type="entry name" value="INTERFERON ALPHA-INDUCIBLE PROTEIN 27"/>
    <property type="match status" value="1"/>
</dbReference>
<dbReference type="Gene3D" id="6.10.110.10">
    <property type="match status" value="1"/>
</dbReference>
<evidence type="ECO:0000256" key="4">
    <source>
        <dbReference type="ARBA" id="ARBA00022989"/>
    </source>
</evidence>
<evidence type="ECO:0000313" key="7">
    <source>
        <dbReference type="EMBL" id="EJT71860.1"/>
    </source>
</evidence>
<dbReference type="Proteomes" id="UP000006039">
    <property type="component" value="Unassembled WGS sequence"/>
</dbReference>
<gene>
    <name evidence="8" type="primary">20351571</name>
    <name evidence="7" type="ORF">GGTG_11113</name>
</gene>
<evidence type="ECO:0000313" key="9">
    <source>
        <dbReference type="Proteomes" id="UP000006039"/>
    </source>
</evidence>